<keyword evidence="2" id="KW-0378">Hydrolase</keyword>
<comment type="caution">
    <text evidence="2">The sequence shown here is derived from an EMBL/GenBank/DDBJ whole genome shotgun (WGS) entry which is preliminary data.</text>
</comment>
<dbReference type="EMBL" id="LFVU01000028">
    <property type="protein sequence ID" value="KMT21070.1"/>
    <property type="molecule type" value="Genomic_DNA"/>
</dbReference>
<dbReference type="InterPro" id="IPR004013">
    <property type="entry name" value="PHP_dom"/>
</dbReference>
<dbReference type="GO" id="GO:0008270">
    <property type="term" value="F:zinc ion binding"/>
    <property type="evidence" value="ECO:0007669"/>
    <property type="project" value="TreeGrafter"/>
</dbReference>
<dbReference type="STRING" id="1121307.CLCY_1c03040"/>
<dbReference type="Pfam" id="PF02811">
    <property type="entry name" value="PHP"/>
    <property type="match status" value="1"/>
</dbReference>
<dbReference type="PATRIC" id="fig|1121307.3.peg.669"/>
<proteinExistence type="predicted"/>
<dbReference type="PANTHER" id="PTHR36928">
    <property type="entry name" value="PHOSPHATASE YCDX-RELATED"/>
    <property type="match status" value="1"/>
</dbReference>
<dbReference type="InterPro" id="IPR003141">
    <property type="entry name" value="Pol/His_phosphatase_N"/>
</dbReference>
<dbReference type="SUPFAM" id="SSF89550">
    <property type="entry name" value="PHP domain-like"/>
    <property type="match status" value="1"/>
</dbReference>
<dbReference type="OrthoDB" id="9808747at2"/>
<dbReference type="PANTHER" id="PTHR36928:SF1">
    <property type="entry name" value="PHOSPHATASE YCDX-RELATED"/>
    <property type="match status" value="1"/>
</dbReference>
<feature type="domain" description="Polymerase/histidinol phosphatase N-terminal" evidence="1">
    <location>
        <begin position="5"/>
        <end position="83"/>
    </location>
</feature>
<dbReference type="GO" id="GO:0005829">
    <property type="term" value="C:cytosol"/>
    <property type="evidence" value="ECO:0007669"/>
    <property type="project" value="TreeGrafter"/>
</dbReference>
<keyword evidence="3" id="KW-1185">Reference proteome</keyword>
<reference evidence="2 3" key="1">
    <citation type="submission" date="2015-06" db="EMBL/GenBank/DDBJ databases">
        <title>Draft genome sequence of the purine-degrading Clostridium cylindrosporum HC-1 (DSM 605).</title>
        <authorList>
            <person name="Poehlein A."/>
            <person name="Schiel-Bengelsdorf B."/>
            <person name="Bengelsdorf F."/>
            <person name="Daniel R."/>
            <person name="Duerre P."/>
        </authorList>
    </citation>
    <scope>NUCLEOTIDE SEQUENCE [LARGE SCALE GENOMIC DNA]</scope>
    <source>
        <strain evidence="2 3">DSM 605</strain>
    </source>
</reference>
<gene>
    <name evidence="2" type="ORF">CLCY_1c03040</name>
</gene>
<name>A0A0J8D4I1_CLOCY</name>
<dbReference type="InterPro" id="IPR050243">
    <property type="entry name" value="PHP_phosphatase"/>
</dbReference>
<evidence type="ECO:0000313" key="2">
    <source>
        <dbReference type="EMBL" id="KMT21070.1"/>
    </source>
</evidence>
<dbReference type="InterPro" id="IPR016195">
    <property type="entry name" value="Pol/histidinol_Pase-like"/>
</dbReference>
<protein>
    <submittedName>
        <fullName evidence="2">Putative phosphatase</fullName>
        <ecNumber evidence="2">3.1.3.-</ecNumber>
    </submittedName>
</protein>
<dbReference type="EC" id="3.1.3.-" evidence="2"/>
<dbReference type="Proteomes" id="UP000036756">
    <property type="component" value="Unassembled WGS sequence"/>
</dbReference>
<sequence length="243" mass="26745">MRIFGDYHTHTIYSHGKGTIEDNVKVAISKGLREIVISDHGPGHFLFGVKSSNLPIMRKEIDRLQKKYKDINIMLGVEANIISLDGDIDVSNEDLKLLDKLLVGFHYGAFGKTILDNHALFIRPRIGKLLKGLKNSNIINVTRAVVNSIERYKIDILTHPGDKTPVCISPIANAAKKYGTFLEINAGHGHLTVDDAKIALNEGANFIINSDAHKPSDVGNVDRAINIAIEAGIPIDRIVNVEE</sequence>
<dbReference type="GO" id="GO:0042578">
    <property type="term" value="F:phosphoric ester hydrolase activity"/>
    <property type="evidence" value="ECO:0007669"/>
    <property type="project" value="TreeGrafter"/>
</dbReference>
<dbReference type="SMART" id="SM00481">
    <property type="entry name" value="POLIIIAc"/>
    <property type="match status" value="1"/>
</dbReference>
<accession>A0A0J8D4I1</accession>
<dbReference type="AlphaFoldDB" id="A0A0J8D4I1"/>
<dbReference type="Gene3D" id="3.20.20.140">
    <property type="entry name" value="Metal-dependent hydrolases"/>
    <property type="match status" value="1"/>
</dbReference>
<organism evidence="2 3">
    <name type="scientific">Clostridium cylindrosporum DSM 605</name>
    <dbReference type="NCBI Taxonomy" id="1121307"/>
    <lineage>
        <taxon>Bacteria</taxon>
        <taxon>Bacillati</taxon>
        <taxon>Bacillota</taxon>
        <taxon>Clostridia</taxon>
        <taxon>Eubacteriales</taxon>
        <taxon>Clostridiaceae</taxon>
        <taxon>Clostridium</taxon>
    </lineage>
</organism>
<evidence type="ECO:0000313" key="3">
    <source>
        <dbReference type="Proteomes" id="UP000036756"/>
    </source>
</evidence>
<evidence type="ECO:0000259" key="1">
    <source>
        <dbReference type="SMART" id="SM00481"/>
    </source>
</evidence>
<dbReference type="RefSeq" id="WP_048571456.1">
    <property type="nucleotide sequence ID" value="NZ_LFVU01000028.1"/>
</dbReference>